<dbReference type="InterPro" id="IPR035994">
    <property type="entry name" value="Nucleoside_phosphorylase_sf"/>
</dbReference>
<dbReference type="InterPro" id="IPR000845">
    <property type="entry name" value="Nucleoside_phosphorylase_d"/>
</dbReference>
<dbReference type="PROSITE" id="PS50110">
    <property type="entry name" value="RESPONSE_REGULATORY"/>
    <property type="match status" value="1"/>
</dbReference>
<dbReference type="GO" id="GO:0019284">
    <property type="term" value="P:L-methionine salvage from S-adenosylmethionine"/>
    <property type="evidence" value="ECO:0007669"/>
    <property type="project" value="TreeGrafter"/>
</dbReference>
<dbReference type="GO" id="GO:0009116">
    <property type="term" value="P:nucleoside metabolic process"/>
    <property type="evidence" value="ECO:0007669"/>
    <property type="project" value="InterPro"/>
</dbReference>
<dbReference type="SMART" id="SM00448">
    <property type="entry name" value="REC"/>
    <property type="match status" value="1"/>
</dbReference>
<feature type="domain" description="Response regulatory" evidence="2">
    <location>
        <begin position="3"/>
        <end position="129"/>
    </location>
</feature>
<dbReference type="PANTHER" id="PTHR46832:SF1">
    <property type="entry name" value="5'-METHYLTHIOADENOSINE_S-ADENOSYLHOMOCYSTEINE NUCLEOSIDASE"/>
    <property type="match status" value="1"/>
</dbReference>
<dbReference type="Gene3D" id="3.40.50.1580">
    <property type="entry name" value="Nucleoside phosphorylase domain"/>
    <property type="match status" value="1"/>
</dbReference>
<gene>
    <name evidence="3" type="ordered locus">Bcen_4627</name>
</gene>
<accession>A0A0H2XZ63</accession>
<dbReference type="SUPFAM" id="SSF53167">
    <property type="entry name" value="Purine and uridine phosphorylases"/>
    <property type="match status" value="1"/>
</dbReference>
<dbReference type="Pfam" id="PF01048">
    <property type="entry name" value="PNP_UDP_1"/>
    <property type="match status" value="1"/>
</dbReference>
<dbReference type="GO" id="GO:0005829">
    <property type="term" value="C:cytosol"/>
    <property type="evidence" value="ECO:0007669"/>
    <property type="project" value="TreeGrafter"/>
</dbReference>
<evidence type="ECO:0000259" key="2">
    <source>
        <dbReference type="PROSITE" id="PS50110"/>
    </source>
</evidence>
<dbReference type="InterPro" id="IPR001789">
    <property type="entry name" value="Sig_transdc_resp-reg_receiver"/>
</dbReference>
<dbReference type="Gene3D" id="3.40.50.2300">
    <property type="match status" value="1"/>
</dbReference>
<evidence type="ECO:0000313" key="3">
    <source>
        <dbReference type="EMBL" id="ABF79507.1"/>
    </source>
</evidence>
<dbReference type="GO" id="GO:0008930">
    <property type="term" value="F:methylthioadenosine nucleosidase activity"/>
    <property type="evidence" value="ECO:0007669"/>
    <property type="project" value="TreeGrafter"/>
</dbReference>
<proteinExistence type="predicted"/>
<dbReference type="Pfam" id="PF00072">
    <property type="entry name" value="Response_reg"/>
    <property type="match status" value="1"/>
</dbReference>
<dbReference type="GO" id="GO:0008782">
    <property type="term" value="F:adenosylhomocysteine nucleosidase activity"/>
    <property type="evidence" value="ECO:0007669"/>
    <property type="project" value="TreeGrafter"/>
</dbReference>
<protein>
    <submittedName>
        <fullName evidence="3">Response regulator receiver protein</fullName>
    </submittedName>
</protein>
<dbReference type="GO" id="GO:0000160">
    <property type="term" value="P:phosphorelay signal transduction system"/>
    <property type="evidence" value="ECO:0007669"/>
    <property type="project" value="InterPro"/>
</dbReference>
<feature type="modified residue" description="4-aspartylphosphate" evidence="1">
    <location>
        <position position="56"/>
    </location>
</feature>
<sequence>MIKILIVEDETEKRRLLIETLIEVEGVALDQITYVDDALSAKKQISARRFDLLILDINIPPRADKPTETGAGLEVMSFVRNNNNAIPPGCIIGMTAYDDGAEAAEEVFASPLWKLVRFSYSELGWQAHLKEAVRYMINMQRPPYSNDGQTYHVDLGIVVALEDEELKSILALPADWKELPVNYDHSRYFSGNFSNGNCQISVIAVAAPKMGMPAAAVAASKLIQSFRPRLLAMSGICAGVKGKVEIGDILIADPCFDWGSGKWVRETPESELKFRPAPYPWRLDEGLRGIVKRLDNEEWLKAVYRDFDGKQVVDRAPKVLVEAMASGASVLQAASLMDDVKDQHKNLVGVEMETYAVFTAAQYASEPRPKCISIKSVCDFGDEDKKDGAHLYAAYTSARFLYRFAIGALGDQNFQ</sequence>
<dbReference type="PANTHER" id="PTHR46832">
    <property type="entry name" value="5'-METHYLTHIOADENOSINE/S-ADENOSYLHOMOCYSTEINE NUCLEOSIDASE"/>
    <property type="match status" value="1"/>
</dbReference>
<dbReference type="EMBL" id="CP000379">
    <property type="protein sequence ID" value="ABF79507.1"/>
    <property type="molecule type" value="Genomic_DNA"/>
</dbReference>
<organism evidence="3">
    <name type="scientific">Burkholderia orbicola (strain AU 1054)</name>
    <dbReference type="NCBI Taxonomy" id="331271"/>
    <lineage>
        <taxon>Bacteria</taxon>
        <taxon>Pseudomonadati</taxon>
        <taxon>Pseudomonadota</taxon>
        <taxon>Betaproteobacteria</taxon>
        <taxon>Burkholderiales</taxon>
        <taxon>Burkholderiaceae</taxon>
        <taxon>Burkholderia</taxon>
        <taxon>Burkholderia cepacia complex</taxon>
        <taxon>Burkholderia orbicola</taxon>
    </lineage>
</organism>
<dbReference type="HOGENOM" id="CLU_055125_0_0_4"/>
<keyword evidence="1" id="KW-0597">Phosphoprotein</keyword>
<name>A0A0H2XZ63_BURO1</name>
<reference evidence="3" key="1">
    <citation type="submission" date="2006-05" db="EMBL/GenBank/DDBJ databases">
        <title>Complete sequence of chromosome 2 of Burkholderia cenocepacia AU 1054.</title>
        <authorList>
            <consortium name="US DOE Joint Genome Institute"/>
            <person name="Copeland A."/>
            <person name="Lucas S."/>
            <person name="Lapidus A."/>
            <person name="Barry K."/>
            <person name="Detter J.C."/>
            <person name="Glavina del Rio T."/>
            <person name="Hammon N."/>
            <person name="Israni S."/>
            <person name="Dalin E."/>
            <person name="Tice H."/>
            <person name="Pitluck S."/>
            <person name="Chain P."/>
            <person name="Malfatti S."/>
            <person name="Shin M."/>
            <person name="Vergez L."/>
            <person name="Schmutz J."/>
            <person name="Larimer F."/>
            <person name="Land M."/>
            <person name="Hauser L."/>
            <person name="Kyrpides N."/>
            <person name="Lykidis A."/>
            <person name="LiPuma J.J."/>
            <person name="Konstantinidis K."/>
            <person name="Tiedje J.M."/>
            <person name="Richardson P."/>
        </authorList>
    </citation>
    <scope>NUCLEOTIDE SEQUENCE [LARGE SCALE GENOMIC DNA]</scope>
    <source>
        <strain evidence="3">AU 1054</strain>
    </source>
</reference>
<dbReference type="CDD" id="cd00156">
    <property type="entry name" value="REC"/>
    <property type="match status" value="1"/>
</dbReference>
<dbReference type="SUPFAM" id="SSF52172">
    <property type="entry name" value="CheY-like"/>
    <property type="match status" value="1"/>
</dbReference>
<dbReference type="AlphaFoldDB" id="A0A0H2XZ63"/>
<dbReference type="InterPro" id="IPR011006">
    <property type="entry name" value="CheY-like_superfamily"/>
</dbReference>
<evidence type="ECO:0000256" key="1">
    <source>
        <dbReference type="PROSITE-ProRule" id="PRU00169"/>
    </source>
</evidence>